<protein>
    <submittedName>
        <fullName evidence="1">Uncharacterized protein</fullName>
    </submittedName>
</protein>
<dbReference type="InParanoid" id="A0A7N9AKC8"/>
<dbReference type="AlphaFoldDB" id="A0A7N9AKC8"/>
<name>A0A7N9AKC8_9TELE</name>
<dbReference type="Proteomes" id="UP000261640">
    <property type="component" value="Unplaced"/>
</dbReference>
<sequence>MPGSNTGHLPQSLMSLPGELLCVPAVCHTYHLLPTFEAMTPGDTNDINHLILVEDSRDWHSLLQMFLLFLHQNKILIQLFLSCLILPLLTVLGEECLITHVPVFVESALALVTKMGGVDDGNCFYLLSKTYPTPLIHTEACALHLPDGVGHASLVPQKGSEVNRLAGVVFGVCAHLTPVFLATLTGQEAHVSMSGRMEFTMRLTKTKPTWNQ</sequence>
<evidence type="ECO:0000313" key="1">
    <source>
        <dbReference type="Ensembl" id="ENSMAMP00000037650.1"/>
    </source>
</evidence>
<reference evidence="1" key="2">
    <citation type="submission" date="2025-09" db="UniProtKB">
        <authorList>
            <consortium name="Ensembl"/>
        </authorList>
    </citation>
    <scope>IDENTIFICATION</scope>
</reference>
<dbReference type="Ensembl" id="ENSMAMT00000047271.1">
    <property type="protein sequence ID" value="ENSMAMP00000037650.1"/>
    <property type="gene ID" value="ENSMAMG00000027652.1"/>
</dbReference>
<reference evidence="1" key="1">
    <citation type="submission" date="2025-08" db="UniProtKB">
        <authorList>
            <consortium name="Ensembl"/>
        </authorList>
    </citation>
    <scope>IDENTIFICATION</scope>
</reference>
<proteinExistence type="predicted"/>
<organism evidence="1 2">
    <name type="scientific">Mastacembelus armatus</name>
    <name type="common">zig-zag eel</name>
    <dbReference type="NCBI Taxonomy" id="205130"/>
    <lineage>
        <taxon>Eukaryota</taxon>
        <taxon>Metazoa</taxon>
        <taxon>Chordata</taxon>
        <taxon>Craniata</taxon>
        <taxon>Vertebrata</taxon>
        <taxon>Euteleostomi</taxon>
        <taxon>Actinopterygii</taxon>
        <taxon>Neopterygii</taxon>
        <taxon>Teleostei</taxon>
        <taxon>Neoteleostei</taxon>
        <taxon>Acanthomorphata</taxon>
        <taxon>Anabantaria</taxon>
        <taxon>Synbranchiformes</taxon>
        <taxon>Mastacembelidae</taxon>
        <taxon>Mastacembelus</taxon>
    </lineage>
</organism>
<evidence type="ECO:0000313" key="2">
    <source>
        <dbReference type="Proteomes" id="UP000261640"/>
    </source>
</evidence>
<keyword evidence="2" id="KW-1185">Reference proteome</keyword>
<dbReference type="GeneTree" id="ENSGT00940000175720"/>
<accession>A0A7N9AKC8</accession>